<protein>
    <submittedName>
        <fullName evidence="1">Uncharacterized protein</fullName>
    </submittedName>
</protein>
<dbReference type="Proteomes" id="UP001232148">
    <property type="component" value="Unassembled WGS sequence"/>
</dbReference>
<proteinExistence type="predicted"/>
<comment type="caution">
    <text evidence="1">The sequence shown here is derived from an EMBL/GenBank/DDBJ whole genome shotgun (WGS) entry which is preliminary data.</text>
</comment>
<sequence>MMTGDPPRACASQLPMLSTELSFIQRVNCLKRRMARKGEHGVTGGLSAAWQFHPSLWSVCRQYLCMNQKLSAAPVRLSCRSDIPHVLEAVPSDPDPYALAPSIAFNHQRKTRCETTSSILPPATSKTTTIKSSPNGADPQATRVMNGGPALVCSPETRTYDVCHTCSGRGMTHRRPLAAFFYTWTADPPLAVAKLWFPRHIYDMYLETTVCLLSAGSMILSVRIEWAFGLMSPYREV</sequence>
<evidence type="ECO:0000313" key="1">
    <source>
        <dbReference type="EMBL" id="KAK2022960.1"/>
    </source>
</evidence>
<reference evidence="1" key="1">
    <citation type="submission" date="2021-06" db="EMBL/GenBank/DDBJ databases">
        <title>Comparative genomics, transcriptomics and evolutionary studies reveal genomic signatures of adaptation to plant cell wall in hemibiotrophic fungi.</title>
        <authorList>
            <consortium name="DOE Joint Genome Institute"/>
            <person name="Baroncelli R."/>
            <person name="Diaz J.F."/>
            <person name="Benocci T."/>
            <person name="Peng M."/>
            <person name="Battaglia E."/>
            <person name="Haridas S."/>
            <person name="Andreopoulos W."/>
            <person name="Labutti K."/>
            <person name="Pangilinan J."/>
            <person name="Floch G.L."/>
            <person name="Makela M.R."/>
            <person name="Henrissat B."/>
            <person name="Grigoriev I.V."/>
            <person name="Crouch J.A."/>
            <person name="De Vries R.P."/>
            <person name="Sukno S.A."/>
            <person name="Thon M.R."/>
        </authorList>
    </citation>
    <scope>NUCLEOTIDE SEQUENCE</scope>
    <source>
        <strain evidence="1">MAFF235873</strain>
    </source>
</reference>
<evidence type="ECO:0000313" key="2">
    <source>
        <dbReference type="Proteomes" id="UP001232148"/>
    </source>
</evidence>
<gene>
    <name evidence="1" type="ORF">LX32DRAFT_171018</name>
</gene>
<name>A0AAD9H641_9PEZI</name>
<keyword evidence="2" id="KW-1185">Reference proteome</keyword>
<organism evidence="1 2">
    <name type="scientific">Colletotrichum zoysiae</name>
    <dbReference type="NCBI Taxonomy" id="1216348"/>
    <lineage>
        <taxon>Eukaryota</taxon>
        <taxon>Fungi</taxon>
        <taxon>Dikarya</taxon>
        <taxon>Ascomycota</taxon>
        <taxon>Pezizomycotina</taxon>
        <taxon>Sordariomycetes</taxon>
        <taxon>Hypocreomycetidae</taxon>
        <taxon>Glomerellales</taxon>
        <taxon>Glomerellaceae</taxon>
        <taxon>Colletotrichum</taxon>
        <taxon>Colletotrichum graminicola species complex</taxon>
    </lineage>
</organism>
<accession>A0AAD9H641</accession>
<dbReference type="AlphaFoldDB" id="A0AAD9H641"/>
<dbReference type="EMBL" id="MU843018">
    <property type="protein sequence ID" value="KAK2022960.1"/>
    <property type="molecule type" value="Genomic_DNA"/>
</dbReference>